<dbReference type="InterPro" id="IPR022655">
    <property type="entry name" value="DUF1553"/>
</dbReference>
<dbReference type="EMBL" id="CP036275">
    <property type="protein sequence ID" value="QDU40309.1"/>
    <property type="molecule type" value="Genomic_DNA"/>
</dbReference>
<evidence type="ECO:0000313" key="4">
    <source>
        <dbReference type="Proteomes" id="UP000320496"/>
    </source>
</evidence>
<accession>A0A517ZCX3</accession>
<keyword evidence="4" id="KW-1185">Reference proteome</keyword>
<name>A0A517ZCX3_9PLAN</name>
<dbReference type="PANTHER" id="PTHR35889:SF3">
    <property type="entry name" value="F-BOX DOMAIN-CONTAINING PROTEIN"/>
    <property type="match status" value="1"/>
</dbReference>
<dbReference type="AlphaFoldDB" id="A0A517ZCX3"/>
<dbReference type="Proteomes" id="UP000320496">
    <property type="component" value="Chromosome"/>
</dbReference>
<dbReference type="Gene3D" id="2.60.40.1080">
    <property type="match status" value="2"/>
</dbReference>
<feature type="domain" description="DUF1553" evidence="2">
    <location>
        <begin position="553"/>
        <end position="777"/>
    </location>
</feature>
<reference evidence="3 4" key="1">
    <citation type="submission" date="2019-02" db="EMBL/GenBank/DDBJ databases">
        <title>Deep-cultivation of Planctomycetes and their phenomic and genomic characterization uncovers novel biology.</title>
        <authorList>
            <person name="Wiegand S."/>
            <person name="Jogler M."/>
            <person name="Boedeker C."/>
            <person name="Pinto D."/>
            <person name="Vollmers J."/>
            <person name="Rivas-Marin E."/>
            <person name="Kohn T."/>
            <person name="Peeters S.H."/>
            <person name="Heuer A."/>
            <person name="Rast P."/>
            <person name="Oberbeckmann S."/>
            <person name="Bunk B."/>
            <person name="Jeske O."/>
            <person name="Meyerdierks A."/>
            <person name="Storesund J.E."/>
            <person name="Kallscheuer N."/>
            <person name="Luecker S."/>
            <person name="Lage O.M."/>
            <person name="Pohl T."/>
            <person name="Merkel B.J."/>
            <person name="Hornburger P."/>
            <person name="Mueller R.-W."/>
            <person name="Bruemmer F."/>
            <person name="Labrenz M."/>
            <person name="Spormann A.M."/>
            <person name="Op den Camp H."/>
            <person name="Overmann J."/>
            <person name="Amann R."/>
            <person name="Jetten M.S.M."/>
            <person name="Mascher T."/>
            <person name="Medema M.H."/>
            <person name="Devos D.P."/>
            <person name="Kaster A.-K."/>
            <person name="Ovreas L."/>
            <person name="Rohde M."/>
            <person name="Galperin M.Y."/>
            <person name="Jogler C."/>
        </authorList>
    </citation>
    <scope>NUCLEOTIDE SEQUENCE [LARGE SCALE GENOMIC DNA]</scope>
    <source>
        <strain evidence="3 4">Mal4</strain>
    </source>
</reference>
<dbReference type="OrthoDB" id="289126at2"/>
<dbReference type="KEGG" id="mri:Mal4_46650"/>
<dbReference type="Pfam" id="PF07583">
    <property type="entry name" value="PSCyt2"/>
    <property type="match status" value="1"/>
</dbReference>
<evidence type="ECO:0000313" key="3">
    <source>
        <dbReference type="EMBL" id="QDU40309.1"/>
    </source>
</evidence>
<evidence type="ECO:0000259" key="1">
    <source>
        <dbReference type="Pfam" id="PF07583"/>
    </source>
</evidence>
<proteinExistence type="predicted"/>
<dbReference type="InterPro" id="IPR011444">
    <property type="entry name" value="DUF1549"/>
</dbReference>
<protein>
    <recommendedName>
        <fullName evidence="5">Bacterial Ig-like domain (Group 2)</fullName>
    </recommendedName>
</protein>
<sequence>MIARMPIFIVTLLLAPTLLPAAEIAELRVFPPEVSLQTSRDRQSIVVQALYSDGLTRDVTDKAEWAIDNAGCIRRDGHLLYPVADGEAKLKIAFEGKSQTIPIKVTKASEGRPISFKLDVMPVFMKAGCNTGSCHGAARGKDGFMLSLFGYDPDGDHFRITREQPGRRIDLAVPERSLLVEKAVGAVPHTGGKRYEPESELNQIVLEWISSGTPKDPADQATCTSIELYPRQAVLDGEGETQQVTVLARYSDGTTRDVTSLAAFFSNNETSADIDDTGLVSAGARGEAYIFARFDVHTVGSQYITLPKGLQYEQRPFEPVNYIDELVAAKLNKLRIHPSEKCSDSEFIRRVYIDLVGLLPTHAEFEEFVNSPDPDKRAKKIDELLSRKEFTEIWVSKWAEWLMMRSNNQVSNKSIVLYYQWLVEQISNNVPLDVMVKDLLSSSGGTFSVPQTNFYEIERDQLKVAENVAQIFMGMRIQCAQCHNHPFDRWTQDDYYNFASFFSQIGRKRGEDYREQIIYNRGGGEVKHPVTGQNAVPVFLGGGKPEIKGGQDRREVLANWLASPDNPYFAENFANRVWHHFFGVGVVDPVDDVRVSNPPSNPELLETLARKFTESNYDFKGLVRDICLSNTYQRSTQRNESNMTDERNFAHQTIRRIKAESMLDIISQVTNTKDDFAKLPPGARAVQIADGATSTYFLTTFGRAKRETACSCEVQMEPTLSQALHLMNGDTVNNKIRQGGLLKQLKDEGLDPMQIVERLYVTCLARKPTEEEKASLAPLFAEGSNVDQGLEDVFWALLNSREFLFNH</sequence>
<dbReference type="Pfam" id="PF07587">
    <property type="entry name" value="PSD1"/>
    <property type="match status" value="1"/>
</dbReference>
<dbReference type="PANTHER" id="PTHR35889">
    <property type="entry name" value="CYCLOINULO-OLIGOSACCHARIDE FRUCTANOTRANSFERASE-RELATED"/>
    <property type="match status" value="1"/>
</dbReference>
<organism evidence="3 4">
    <name type="scientific">Maioricimonas rarisocia</name>
    <dbReference type="NCBI Taxonomy" id="2528026"/>
    <lineage>
        <taxon>Bacteria</taxon>
        <taxon>Pseudomonadati</taxon>
        <taxon>Planctomycetota</taxon>
        <taxon>Planctomycetia</taxon>
        <taxon>Planctomycetales</taxon>
        <taxon>Planctomycetaceae</taxon>
        <taxon>Maioricimonas</taxon>
    </lineage>
</organism>
<evidence type="ECO:0008006" key="5">
    <source>
        <dbReference type="Google" id="ProtNLM"/>
    </source>
</evidence>
<evidence type="ECO:0000259" key="2">
    <source>
        <dbReference type="Pfam" id="PF07587"/>
    </source>
</evidence>
<feature type="domain" description="DUF1549" evidence="1">
    <location>
        <begin position="323"/>
        <end position="505"/>
    </location>
</feature>
<gene>
    <name evidence="3" type="ORF">Mal4_46650</name>
</gene>